<proteinExistence type="predicted"/>
<dbReference type="EMBL" id="CP144913">
    <property type="protein sequence ID" value="WXB76740.1"/>
    <property type="molecule type" value="Genomic_DNA"/>
</dbReference>
<feature type="region of interest" description="Disordered" evidence="1">
    <location>
        <begin position="1"/>
        <end position="21"/>
    </location>
</feature>
<accession>A0ABZ2MI58</accession>
<protein>
    <submittedName>
        <fullName evidence="2">Replication initiator</fullName>
    </submittedName>
</protein>
<dbReference type="Proteomes" id="UP001382727">
    <property type="component" value="Chromosome"/>
</dbReference>
<gene>
    <name evidence="2" type="ORF">V1351_01395</name>
</gene>
<organism evidence="2 3">
    <name type="scientific">Janibacter alittae</name>
    <dbReference type="NCBI Taxonomy" id="3115209"/>
    <lineage>
        <taxon>Bacteria</taxon>
        <taxon>Bacillati</taxon>
        <taxon>Actinomycetota</taxon>
        <taxon>Actinomycetes</taxon>
        <taxon>Micrococcales</taxon>
        <taxon>Intrasporangiaceae</taxon>
        <taxon>Janibacter</taxon>
    </lineage>
</organism>
<sequence length="500" mass="54442">MTRPEAMSTAGTSHGGFPGYGDASPLDLDHAGASARRGMVDRLLGGTFEAWSDAAARVGHCAQPIKLVGSSSRVERATGEVVSSYSSTQEPFGVTYVRCGNRRASVCPACSRIYARDTFEMIRAGVVGGKSVPERVSGNPLVFLTLTAPSFGPVHTAKGGQRCRPRDGHEVCEHGRSVACWQAHESDDLDVGTPICPDCYDYTAHVIWQWWAPELWRRFTITTRRVVARAMGVPASRLREVATLQYAKVAEYQARGVVHFHALVRLDGPKTADGYAPGPEGVSAGVLAGMLEDAAGRVGFDAPPCAGHDVGRLRFGAQVDARSVTATRVDDPDAPLVGEQVAGYLAKYATKAASDTTDPRRASGHYRRLRATIDDLAAHRWPEDEYELLGKWTHMLGFRGHFSSKSRCYSITLGALRRARQRWQRIAADSGRDGREMPVLDFADLMADEEEETTLVVGSWTYVGTGWDTDADTALALAAADRARAYDQWRAEKARTTPKR</sequence>
<reference evidence="2 3" key="1">
    <citation type="submission" date="2024-02" db="EMBL/GenBank/DDBJ databases">
        <title>Janibacter sp. nov., isolated from gut of marine sandworm.</title>
        <authorList>
            <person name="Kim B."/>
            <person name="Jun M.O."/>
            <person name="Shin N.-R."/>
        </authorList>
    </citation>
    <scope>NUCLEOTIDE SEQUENCE [LARGE SCALE GENOMIC DNA]</scope>
    <source>
        <strain evidence="2 3">A1S7</strain>
    </source>
</reference>
<evidence type="ECO:0000256" key="1">
    <source>
        <dbReference type="SAM" id="MobiDB-lite"/>
    </source>
</evidence>
<dbReference type="InterPro" id="IPR046828">
    <property type="entry name" value="RepSA"/>
</dbReference>
<evidence type="ECO:0000313" key="2">
    <source>
        <dbReference type="EMBL" id="WXB76740.1"/>
    </source>
</evidence>
<keyword evidence="3" id="KW-1185">Reference proteome</keyword>
<evidence type="ECO:0000313" key="3">
    <source>
        <dbReference type="Proteomes" id="UP001382727"/>
    </source>
</evidence>
<dbReference type="RefSeq" id="WP_338750017.1">
    <property type="nucleotide sequence ID" value="NZ_CP144913.1"/>
</dbReference>
<dbReference type="Pfam" id="PF20199">
    <property type="entry name" value="RepSA"/>
    <property type="match status" value="1"/>
</dbReference>
<name>A0ABZ2MI58_9MICO</name>